<sequence>MSGGWTVVQAYGGKDLGVGRGGEPPWLRVGEGPWPRGRWNQKLVICTSEEESKEVRTKDAPAKVDTEWWRLLVNRRGPGSKAQ</sequence>
<feature type="region of interest" description="Disordered" evidence="1">
    <location>
        <begin position="12"/>
        <end position="33"/>
    </location>
</feature>
<gene>
    <name evidence="2" type="ORF">NDU88_005268</name>
</gene>
<protein>
    <submittedName>
        <fullName evidence="2">Uncharacterized protein</fullName>
    </submittedName>
</protein>
<dbReference type="EMBL" id="JANPWB010000006">
    <property type="protein sequence ID" value="KAJ1180044.1"/>
    <property type="molecule type" value="Genomic_DNA"/>
</dbReference>
<evidence type="ECO:0000256" key="1">
    <source>
        <dbReference type="SAM" id="MobiDB-lite"/>
    </source>
</evidence>
<accession>A0AAV7TV53</accession>
<comment type="caution">
    <text evidence="2">The sequence shown here is derived from an EMBL/GenBank/DDBJ whole genome shotgun (WGS) entry which is preliminary data.</text>
</comment>
<name>A0AAV7TV53_PLEWA</name>
<evidence type="ECO:0000313" key="3">
    <source>
        <dbReference type="Proteomes" id="UP001066276"/>
    </source>
</evidence>
<organism evidence="2 3">
    <name type="scientific">Pleurodeles waltl</name>
    <name type="common">Iberian ribbed newt</name>
    <dbReference type="NCBI Taxonomy" id="8319"/>
    <lineage>
        <taxon>Eukaryota</taxon>
        <taxon>Metazoa</taxon>
        <taxon>Chordata</taxon>
        <taxon>Craniata</taxon>
        <taxon>Vertebrata</taxon>
        <taxon>Euteleostomi</taxon>
        <taxon>Amphibia</taxon>
        <taxon>Batrachia</taxon>
        <taxon>Caudata</taxon>
        <taxon>Salamandroidea</taxon>
        <taxon>Salamandridae</taxon>
        <taxon>Pleurodelinae</taxon>
        <taxon>Pleurodeles</taxon>
    </lineage>
</organism>
<reference evidence="2" key="1">
    <citation type="journal article" date="2022" name="bioRxiv">
        <title>Sequencing and chromosome-scale assembly of the giantPleurodeles waltlgenome.</title>
        <authorList>
            <person name="Brown T."/>
            <person name="Elewa A."/>
            <person name="Iarovenko S."/>
            <person name="Subramanian E."/>
            <person name="Araus A.J."/>
            <person name="Petzold A."/>
            <person name="Susuki M."/>
            <person name="Suzuki K.-i.T."/>
            <person name="Hayashi T."/>
            <person name="Toyoda A."/>
            <person name="Oliveira C."/>
            <person name="Osipova E."/>
            <person name="Leigh N.D."/>
            <person name="Simon A."/>
            <person name="Yun M.H."/>
        </authorList>
    </citation>
    <scope>NUCLEOTIDE SEQUENCE</scope>
    <source>
        <strain evidence="2">20211129_DDA</strain>
        <tissue evidence="2">Liver</tissue>
    </source>
</reference>
<evidence type="ECO:0000313" key="2">
    <source>
        <dbReference type="EMBL" id="KAJ1180044.1"/>
    </source>
</evidence>
<proteinExistence type="predicted"/>
<dbReference type="Proteomes" id="UP001066276">
    <property type="component" value="Chromosome 3_2"/>
</dbReference>
<keyword evidence="3" id="KW-1185">Reference proteome</keyword>
<dbReference type="AlphaFoldDB" id="A0AAV7TV53"/>